<reference evidence="5" key="1">
    <citation type="submission" date="2022-12" db="EMBL/GenBank/DDBJ databases">
        <title>Draft genome assemblies for two species of Escallonia (Escalloniales).</title>
        <authorList>
            <person name="Chanderbali A."/>
            <person name="Dervinis C."/>
            <person name="Anghel I."/>
            <person name="Soltis D."/>
            <person name="Soltis P."/>
            <person name="Zapata F."/>
        </authorList>
    </citation>
    <scope>NUCLEOTIDE SEQUENCE</scope>
    <source>
        <strain evidence="5">UCBG92.1500</strain>
        <tissue evidence="5">Leaf</tissue>
    </source>
</reference>
<evidence type="ECO:0000256" key="1">
    <source>
        <dbReference type="ARBA" id="ARBA00022729"/>
    </source>
</evidence>
<proteinExistence type="predicted"/>
<comment type="caution">
    <text evidence="5">The sequence shown here is derived from an EMBL/GenBank/DDBJ whole genome shotgun (WGS) entry which is preliminary data.</text>
</comment>
<evidence type="ECO:0000259" key="4">
    <source>
        <dbReference type="Pfam" id="PF00954"/>
    </source>
</evidence>
<accession>A0AA88QVU5</accession>
<keyword evidence="2" id="KW-1015">Disulfide bond</keyword>
<sequence>MGRQPRQWSQQRGQQPRQSNGDVSHDRDDGAELRDGGVGQLDAGATTLSPGLSGDAASLASPPHFSVRRTSTRNLFPLRDLDCAVRRENLSRRHLQNMEAQLSGHVRSQPTIGRGDWSWGRPPFSLCGKIETSNVWNSLRYAPNDQCDDYKECGVYGICDNNLSPVCKFAKGFEPNNQQAWSLRDGSSGCVKKKS</sequence>
<evidence type="ECO:0000313" key="5">
    <source>
        <dbReference type="EMBL" id="KAK2968666.1"/>
    </source>
</evidence>
<keyword evidence="1" id="KW-0732">Signal</keyword>
<organism evidence="5 6">
    <name type="scientific">Escallonia rubra</name>
    <dbReference type="NCBI Taxonomy" id="112253"/>
    <lineage>
        <taxon>Eukaryota</taxon>
        <taxon>Viridiplantae</taxon>
        <taxon>Streptophyta</taxon>
        <taxon>Embryophyta</taxon>
        <taxon>Tracheophyta</taxon>
        <taxon>Spermatophyta</taxon>
        <taxon>Magnoliopsida</taxon>
        <taxon>eudicotyledons</taxon>
        <taxon>Gunneridae</taxon>
        <taxon>Pentapetalae</taxon>
        <taxon>asterids</taxon>
        <taxon>campanulids</taxon>
        <taxon>Escalloniales</taxon>
        <taxon>Escalloniaceae</taxon>
        <taxon>Escallonia</taxon>
    </lineage>
</organism>
<dbReference type="InterPro" id="IPR000858">
    <property type="entry name" value="S_locus_glycoprot_dom"/>
</dbReference>
<feature type="compositionally biased region" description="Low complexity" evidence="3">
    <location>
        <begin position="1"/>
        <end position="19"/>
    </location>
</feature>
<dbReference type="EMBL" id="JAVXUO010002896">
    <property type="protein sequence ID" value="KAK2968666.1"/>
    <property type="molecule type" value="Genomic_DNA"/>
</dbReference>
<protein>
    <recommendedName>
        <fullName evidence="4">S-locus glycoprotein domain-containing protein</fullName>
    </recommendedName>
</protein>
<feature type="domain" description="S-locus glycoprotein" evidence="4">
    <location>
        <begin position="131"/>
        <end position="176"/>
    </location>
</feature>
<gene>
    <name evidence="5" type="ORF">RJ640_004025</name>
</gene>
<evidence type="ECO:0000256" key="3">
    <source>
        <dbReference type="SAM" id="MobiDB-lite"/>
    </source>
</evidence>
<feature type="region of interest" description="Disordered" evidence="3">
    <location>
        <begin position="1"/>
        <end position="65"/>
    </location>
</feature>
<evidence type="ECO:0000313" key="6">
    <source>
        <dbReference type="Proteomes" id="UP001187471"/>
    </source>
</evidence>
<dbReference type="PANTHER" id="PTHR32444:SF89">
    <property type="entry name" value="S GLYCOPROTEIN"/>
    <property type="match status" value="1"/>
</dbReference>
<dbReference type="GO" id="GO:0048544">
    <property type="term" value="P:recognition of pollen"/>
    <property type="evidence" value="ECO:0007669"/>
    <property type="project" value="InterPro"/>
</dbReference>
<dbReference type="PANTHER" id="PTHR32444">
    <property type="entry name" value="BULB-TYPE LECTIN DOMAIN-CONTAINING PROTEIN"/>
    <property type="match status" value="1"/>
</dbReference>
<evidence type="ECO:0000256" key="2">
    <source>
        <dbReference type="ARBA" id="ARBA00023157"/>
    </source>
</evidence>
<dbReference type="Proteomes" id="UP001187471">
    <property type="component" value="Unassembled WGS sequence"/>
</dbReference>
<feature type="compositionally biased region" description="Basic and acidic residues" evidence="3">
    <location>
        <begin position="23"/>
        <end position="35"/>
    </location>
</feature>
<dbReference type="Pfam" id="PF00954">
    <property type="entry name" value="S_locus_glycop"/>
    <property type="match status" value="1"/>
</dbReference>
<dbReference type="AlphaFoldDB" id="A0AA88QVU5"/>
<keyword evidence="6" id="KW-1185">Reference proteome</keyword>
<name>A0AA88QVU5_9ASTE</name>